<dbReference type="Pfam" id="PF00570">
    <property type="entry name" value="HRDC"/>
    <property type="match status" value="1"/>
</dbReference>
<evidence type="ECO:0000256" key="5">
    <source>
        <dbReference type="ARBA" id="ARBA00022840"/>
    </source>
</evidence>
<dbReference type="InterPro" id="IPR013986">
    <property type="entry name" value="DExx_box_DNA_helicase_dom_sf"/>
</dbReference>
<dbReference type="Gene3D" id="1.10.486.10">
    <property type="entry name" value="PCRA, domain 4"/>
    <property type="match status" value="2"/>
</dbReference>
<dbReference type="GO" id="GO:0043138">
    <property type="term" value="F:3'-5' DNA helicase activity"/>
    <property type="evidence" value="ECO:0007669"/>
    <property type="project" value="UniProtKB-EC"/>
</dbReference>
<dbReference type="CDD" id="cd18807">
    <property type="entry name" value="SF1_C_UvrD"/>
    <property type="match status" value="1"/>
</dbReference>
<dbReference type="Pfam" id="PF13361">
    <property type="entry name" value="UvrD_C"/>
    <property type="match status" value="2"/>
</dbReference>
<keyword evidence="6" id="KW-0413">Isomerase</keyword>
<dbReference type="PROSITE" id="PS51217">
    <property type="entry name" value="UVRD_HELICASE_CTER"/>
    <property type="match status" value="1"/>
</dbReference>
<dbReference type="SUPFAM" id="SSF52540">
    <property type="entry name" value="P-loop containing nucleoside triphosphate hydrolases"/>
    <property type="match status" value="1"/>
</dbReference>
<evidence type="ECO:0000313" key="15">
    <source>
        <dbReference type="Proteomes" id="UP000320806"/>
    </source>
</evidence>
<name>A0A542EEN9_9MICO</name>
<evidence type="ECO:0000313" key="14">
    <source>
        <dbReference type="EMBL" id="TQJ13798.1"/>
    </source>
</evidence>
<dbReference type="SMART" id="SM00341">
    <property type="entry name" value="HRDC"/>
    <property type="match status" value="1"/>
</dbReference>
<keyword evidence="3 10" id="KW-0378">Hydrolase</keyword>
<dbReference type="GO" id="GO:0033202">
    <property type="term" value="C:DNA helicase complex"/>
    <property type="evidence" value="ECO:0007669"/>
    <property type="project" value="TreeGrafter"/>
</dbReference>
<keyword evidence="15" id="KW-1185">Reference proteome</keyword>
<evidence type="ECO:0000256" key="3">
    <source>
        <dbReference type="ARBA" id="ARBA00022801"/>
    </source>
</evidence>
<dbReference type="InterPro" id="IPR010997">
    <property type="entry name" value="HRDC-like_sf"/>
</dbReference>
<dbReference type="EMBL" id="VFMO01000001">
    <property type="protein sequence ID" value="TQJ13798.1"/>
    <property type="molecule type" value="Genomic_DNA"/>
</dbReference>
<evidence type="ECO:0000259" key="13">
    <source>
        <dbReference type="PROSITE" id="PS51217"/>
    </source>
</evidence>
<dbReference type="PANTHER" id="PTHR11070:SF69">
    <property type="entry name" value="ATP-DEPENDENT DNA HELICASE UVRD2"/>
    <property type="match status" value="1"/>
</dbReference>
<feature type="domain" description="UvrD-like helicase ATP-binding" evidence="12">
    <location>
        <begin position="8"/>
        <end position="289"/>
    </location>
</feature>
<gene>
    <name evidence="14" type="ORF">FB459_1232</name>
</gene>
<dbReference type="GO" id="GO:0005829">
    <property type="term" value="C:cytosol"/>
    <property type="evidence" value="ECO:0007669"/>
    <property type="project" value="TreeGrafter"/>
</dbReference>
<dbReference type="Gene3D" id="3.40.50.300">
    <property type="entry name" value="P-loop containing nucleotide triphosphate hydrolases"/>
    <property type="match status" value="3"/>
</dbReference>
<dbReference type="InterPro" id="IPR002121">
    <property type="entry name" value="HRDC_dom"/>
</dbReference>
<evidence type="ECO:0000259" key="11">
    <source>
        <dbReference type="PROSITE" id="PS50967"/>
    </source>
</evidence>
<dbReference type="Gene3D" id="1.10.150.80">
    <property type="entry name" value="HRDC domain"/>
    <property type="match status" value="1"/>
</dbReference>
<dbReference type="AlphaFoldDB" id="A0A542EEN9"/>
<accession>A0A542EEN9</accession>
<feature type="binding site" evidence="10">
    <location>
        <begin position="29"/>
        <end position="36"/>
    </location>
    <ligand>
        <name>ATP</name>
        <dbReference type="ChEBI" id="CHEBI:30616"/>
    </ligand>
</feature>
<evidence type="ECO:0000256" key="9">
    <source>
        <dbReference type="ARBA" id="ARBA00048988"/>
    </source>
</evidence>
<dbReference type="OrthoDB" id="9806690at2"/>
<evidence type="ECO:0000256" key="1">
    <source>
        <dbReference type="ARBA" id="ARBA00009922"/>
    </source>
</evidence>
<evidence type="ECO:0000256" key="10">
    <source>
        <dbReference type="PROSITE-ProRule" id="PRU00560"/>
    </source>
</evidence>
<reference evidence="14 15" key="1">
    <citation type="submission" date="2019-06" db="EMBL/GenBank/DDBJ databases">
        <title>Sequencing the genomes of 1000 actinobacteria strains.</title>
        <authorList>
            <person name="Klenk H.-P."/>
        </authorList>
    </citation>
    <scope>NUCLEOTIDE SEQUENCE [LARGE SCALE GENOMIC DNA]</scope>
    <source>
        <strain evidence="14 15">DSM 19828</strain>
    </source>
</reference>
<dbReference type="PROSITE" id="PS51198">
    <property type="entry name" value="UVRD_HELICASE_ATP_BIND"/>
    <property type="match status" value="1"/>
</dbReference>
<dbReference type="SUPFAM" id="SSF47819">
    <property type="entry name" value="HRDC-like"/>
    <property type="match status" value="1"/>
</dbReference>
<feature type="domain" description="HRDC" evidence="11">
    <location>
        <begin position="617"/>
        <end position="697"/>
    </location>
</feature>
<evidence type="ECO:0000256" key="4">
    <source>
        <dbReference type="ARBA" id="ARBA00022806"/>
    </source>
</evidence>
<dbReference type="GO" id="GO:0003677">
    <property type="term" value="F:DNA binding"/>
    <property type="evidence" value="ECO:0007669"/>
    <property type="project" value="InterPro"/>
</dbReference>
<evidence type="ECO:0000256" key="7">
    <source>
        <dbReference type="ARBA" id="ARBA00034617"/>
    </source>
</evidence>
<organism evidence="14 15">
    <name type="scientific">Yimella lutea</name>
    <dbReference type="NCBI Taxonomy" id="587872"/>
    <lineage>
        <taxon>Bacteria</taxon>
        <taxon>Bacillati</taxon>
        <taxon>Actinomycetota</taxon>
        <taxon>Actinomycetes</taxon>
        <taxon>Micrococcales</taxon>
        <taxon>Dermacoccaceae</taxon>
        <taxon>Yimella</taxon>
    </lineage>
</organism>
<dbReference type="InterPro" id="IPR027417">
    <property type="entry name" value="P-loop_NTPase"/>
</dbReference>
<keyword evidence="4 10" id="KW-0347">Helicase</keyword>
<comment type="catalytic activity">
    <reaction evidence="7">
        <text>Couples ATP hydrolysis with the unwinding of duplex DNA by translocating in the 3'-5' direction.</text>
        <dbReference type="EC" id="5.6.2.4"/>
    </reaction>
</comment>
<dbReference type="PANTHER" id="PTHR11070">
    <property type="entry name" value="UVRD / RECB / PCRA DNA HELICASE FAMILY MEMBER"/>
    <property type="match status" value="1"/>
</dbReference>
<dbReference type="InterPro" id="IPR000212">
    <property type="entry name" value="DNA_helicase_UvrD/REP"/>
</dbReference>
<keyword evidence="5 10" id="KW-0067">ATP-binding</keyword>
<sequence>MTPDEVLHGLDPEQRIVASNPLGPMCVLAGAGTGKTRAITHRIAYGVHCGAYQPQRVLAVTFTARAAGEMRTRLRGLGLDKVQARTFHAASLRQLGYFWPKVIGGAPPQIMGQKAPVIGEAGARLRLQLDRVAIRDIASEIEWAKVGMLTPETYARHAAMAGRNVADLDHIAMARLWEMYEDVKSGRHVIDFEDVLLLMAGFLVERDDVARAVREQYRHFVVDEYQDVNRVQQTLLDLWVGDRSDVCVVGDPAQTIYSFTGASPRHLREFATKHAGAQTVRLVRNYRSTPQVLQLANAVLGAAKDGGYAQLQAQSDDGPAVELHQFADDVAEASGIAQRIKTLLAQGVPPSEIAVLYRINAQSEPLEQALAEAGINYLVRGGERFFRRDEVKRAVVLLRGAARSDDGSAPLGALVRDVITAAGWSPQRPTGGALLERWQSLEALATVADDLVTANPQARLPDLIVELDRRMAEQHAPSVEGVTLASLHAAKGLEWDAVVLAGCSDGLLPLSHAEGPEAIEEERRLTYVGLTRARKHLVLTWAQARQPGGKPTRSVSRFLHAADGILDGVAPRQRSEKRSTGRGKKVERAKLVRCRTCAKDLYTAAERKIGRCSDCPPTYDEQTFEALRTWRKGVADRQRVPAFVVFTDATLIAIAERGPVDESGLVGVSGVGARKLKVYGPSVLGVLRGEPADDMIEKSCAAMESD</sequence>
<dbReference type="InterPro" id="IPR014016">
    <property type="entry name" value="UvrD-like_ATP-bd"/>
</dbReference>
<comment type="catalytic activity">
    <reaction evidence="9">
        <text>ATP + H2O = ADP + phosphate + H(+)</text>
        <dbReference type="Rhea" id="RHEA:13065"/>
        <dbReference type="ChEBI" id="CHEBI:15377"/>
        <dbReference type="ChEBI" id="CHEBI:15378"/>
        <dbReference type="ChEBI" id="CHEBI:30616"/>
        <dbReference type="ChEBI" id="CHEBI:43474"/>
        <dbReference type="ChEBI" id="CHEBI:456216"/>
        <dbReference type="EC" id="5.6.2.4"/>
    </reaction>
</comment>
<protein>
    <recommendedName>
        <fullName evidence="8">DNA 3'-5' helicase</fullName>
        <ecNumber evidence="8">5.6.2.4</ecNumber>
    </recommendedName>
</protein>
<comment type="caution">
    <text evidence="14">The sequence shown here is derived from an EMBL/GenBank/DDBJ whole genome shotgun (WGS) entry which is preliminary data.</text>
</comment>
<dbReference type="GO" id="GO:0005524">
    <property type="term" value="F:ATP binding"/>
    <property type="evidence" value="ECO:0007669"/>
    <property type="project" value="UniProtKB-UniRule"/>
</dbReference>
<dbReference type="CDD" id="cd17932">
    <property type="entry name" value="DEXQc_UvrD"/>
    <property type="match status" value="1"/>
</dbReference>
<keyword evidence="2 10" id="KW-0547">Nucleotide-binding</keyword>
<dbReference type="Gene3D" id="1.10.10.160">
    <property type="match status" value="1"/>
</dbReference>
<evidence type="ECO:0000256" key="2">
    <source>
        <dbReference type="ARBA" id="ARBA00022741"/>
    </source>
</evidence>
<comment type="similarity">
    <text evidence="1">Belongs to the helicase family. UvrD subfamily.</text>
</comment>
<evidence type="ECO:0000259" key="12">
    <source>
        <dbReference type="PROSITE" id="PS51198"/>
    </source>
</evidence>
<dbReference type="GO" id="GO:0000725">
    <property type="term" value="P:recombinational repair"/>
    <property type="evidence" value="ECO:0007669"/>
    <property type="project" value="TreeGrafter"/>
</dbReference>
<feature type="domain" description="UvrD-like helicase C-terminal" evidence="13">
    <location>
        <begin position="290"/>
        <end position="564"/>
    </location>
</feature>
<dbReference type="PROSITE" id="PS50967">
    <property type="entry name" value="HRDC"/>
    <property type="match status" value="1"/>
</dbReference>
<dbReference type="Pfam" id="PF00580">
    <property type="entry name" value="UvrD-helicase"/>
    <property type="match status" value="1"/>
</dbReference>
<dbReference type="EC" id="5.6.2.4" evidence="8"/>
<proteinExistence type="inferred from homology"/>
<dbReference type="Proteomes" id="UP000320806">
    <property type="component" value="Unassembled WGS sequence"/>
</dbReference>
<dbReference type="GO" id="GO:0016887">
    <property type="term" value="F:ATP hydrolysis activity"/>
    <property type="evidence" value="ECO:0007669"/>
    <property type="project" value="RHEA"/>
</dbReference>
<dbReference type="InterPro" id="IPR014017">
    <property type="entry name" value="DNA_helicase_UvrD-like_C"/>
</dbReference>
<evidence type="ECO:0000256" key="6">
    <source>
        <dbReference type="ARBA" id="ARBA00023235"/>
    </source>
</evidence>
<dbReference type="InterPro" id="IPR044876">
    <property type="entry name" value="HRDC_dom_sf"/>
</dbReference>
<dbReference type="RefSeq" id="WP_141927786.1">
    <property type="nucleotide sequence ID" value="NZ_BAABCI010000002.1"/>
</dbReference>
<evidence type="ECO:0000256" key="8">
    <source>
        <dbReference type="ARBA" id="ARBA00034808"/>
    </source>
</evidence>